<keyword evidence="3" id="KW-1185">Reference proteome</keyword>
<name>A0A366CYV9_9NOCA</name>
<dbReference type="Proteomes" id="UP000252586">
    <property type="component" value="Unassembled WGS sequence"/>
</dbReference>
<gene>
    <name evidence="2" type="ORF">DFR74_12029</name>
</gene>
<accession>A0A366CYV9</accession>
<organism evidence="2 3">
    <name type="scientific">Nocardia puris</name>
    <dbReference type="NCBI Taxonomy" id="208602"/>
    <lineage>
        <taxon>Bacteria</taxon>
        <taxon>Bacillati</taxon>
        <taxon>Actinomycetota</taxon>
        <taxon>Actinomycetes</taxon>
        <taxon>Mycobacteriales</taxon>
        <taxon>Nocardiaceae</taxon>
        <taxon>Nocardia</taxon>
    </lineage>
</organism>
<proteinExistence type="predicted"/>
<evidence type="ECO:0008006" key="4">
    <source>
        <dbReference type="Google" id="ProtNLM"/>
    </source>
</evidence>
<dbReference type="GO" id="GO:0016705">
    <property type="term" value="F:oxidoreductase activity, acting on paired donors, with incorporation or reduction of molecular oxygen"/>
    <property type="evidence" value="ECO:0007669"/>
    <property type="project" value="InterPro"/>
</dbReference>
<reference evidence="2 3" key="1">
    <citation type="submission" date="2018-06" db="EMBL/GenBank/DDBJ databases">
        <title>Genomic Encyclopedia of Type Strains, Phase IV (KMG-IV): sequencing the most valuable type-strain genomes for metagenomic binning, comparative biology and taxonomic classification.</title>
        <authorList>
            <person name="Goeker M."/>
        </authorList>
    </citation>
    <scope>NUCLEOTIDE SEQUENCE [LARGE SCALE GENOMIC DNA]</scope>
    <source>
        <strain evidence="2 3">DSM 44599</strain>
    </source>
</reference>
<evidence type="ECO:0000313" key="2">
    <source>
        <dbReference type="EMBL" id="RBO83030.1"/>
    </source>
</evidence>
<evidence type="ECO:0000256" key="1">
    <source>
        <dbReference type="SAM" id="MobiDB-lite"/>
    </source>
</evidence>
<sequence>MDPAAASGARRRVGRSYGRIARLIDNLRGDYLGDPDTVIQSPGNTQRPRLQPHSPGLIDRLWYGGGSTRSVRWAGENGLNLLSGNIVFGEHSDDFGTTQSALIDEYRRLVDPSRPARVAVGRVIVPYDSADRVTRARYQRYAASRHERTLAPRGERRILFAPDLVGASEEVLDGLRTDPVLTRTTELRLEPPYEFHRADYEQILHDTVESIAPALGWRPDPSSANRDHASTKRATPPPQSGIPEGTANVQPGAKAEGPLRAQ</sequence>
<feature type="region of interest" description="Disordered" evidence="1">
    <location>
        <begin position="214"/>
        <end position="262"/>
    </location>
</feature>
<dbReference type="EMBL" id="QNRE01000020">
    <property type="protein sequence ID" value="RBO83030.1"/>
    <property type="molecule type" value="Genomic_DNA"/>
</dbReference>
<dbReference type="Gene3D" id="3.20.20.30">
    <property type="entry name" value="Luciferase-like domain"/>
    <property type="match status" value="1"/>
</dbReference>
<comment type="caution">
    <text evidence="2">The sequence shown here is derived from an EMBL/GenBank/DDBJ whole genome shotgun (WGS) entry which is preliminary data.</text>
</comment>
<evidence type="ECO:0000313" key="3">
    <source>
        <dbReference type="Proteomes" id="UP000252586"/>
    </source>
</evidence>
<dbReference type="SUPFAM" id="SSF51679">
    <property type="entry name" value="Bacterial luciferase-like"/>
    <property type="match status" value="1"/>
</dbReference>
<dbReference type="RefSeq" id="WP_232331896.1">
    <property type="nucleotide sequence ID" value="NZ_QNRE01000020.1"/>
</dbReference>
<dbReference type="InterPro" id="IPR036661">
    <property type="entry name" value="Luciferase-like_sf"/>
</dbReference>
<protein>
    <recommendedName>
        <fullName evidence="4">Luciferase-like monooxygenase</fullName>
    </recommendedName>
</protein>
<dbReference type="AlphaFoldDB" id="A0A366CYV9"/>
<dbReference type="STRING" id="1210090.GCA_001613185_06094"/>